<feature type="signal peptide" evidence="1">
    <location>
        <begin position="1"/>
        <end position="19"/>
    </location>
</feature>
<reference evidence="2 3" key="1">
    <citation type="journal article" date="2014" name="Genome Biol. Evol.">
        <title>The genome of the myxosporean Thelohanellus kitauei shows adaptations to nutrient acquisition within its fish host.</title>
        <authorList>
            <person name="Yang Y."/>
            <person name="Xiong J."/>
            <person name="Zhou Z."/>
            <person name="Huo F."/>
            <person name="Miao W."/>
            <person name="Ran C."/>
            <person name="Liu Y."/>
            <person name="Zhang J."/>
            <person name="Feng J."/>
            <person name="Wang M."/>
            <person name="Wang M."/>
            <person name="Wang L."/>
            <person name="Yao B."/>
        </authorList>
    </citation>
    <scope>NUCLEOTIDE SEQUENCE [LARGE SCALE GENOMIC DNA]</scope>
    <source>
        <strain evidence="2">Wuqing</strain>
    </source>
</reference>
<evidence type="ECO:0000313" key="2">
    <source>
        <dbReference type="EMBL" id="KII73154.1"/>
    </source>
</evidence>
<evidence type="ECO:0000256" key="1">
    <source>
        <dbReference type="SAM" id="SignalP"/>
    </source>
</evidence>
<organism evidence="2 3">
    <name type="scientific">Thelohanellus kitauei</name>
    <name type="common">Myxosporean</name>
    <dbReference type="NCBI Taxonomy" id="669202"/>
    <lineage>
        <taxon>Eukaryota</taxon>
        <taxon>Metazoa</taxon>
        <taxon>Cnidaria</taxon>
        <taxon>Myxozoa</taxon>
        <taxon>Myxosporea</taxon>
        <taxon>Bivalvulida</taxon>
        <taxon>Platysporina</taxon>
        <taxon>Myxobolidae</taxon>
        <taxon>Thelohanellus</taxon>
    </lineage>
</organism>
<protein>
    <submittedName>
        <fullName evidence="2">Uncharacterized protein</fullName>
    </submittedName>
</protein>
<evidence type="ECO:0000313" key="3">
    <source>
        <dbReference type="Proteomes" id="UP000031668"/>
    </source>
</evidence>
<proteinExistence type="predicted"/>
<dbReference type="AlphaFoldDB" id="A0A0C2J5V9"/>
<keyword evidence="3" id="KW-1185">Reference proteome</keyword>
<gene>
    <name evidence="2" type="ORF">RF11_16489</name>
</gene>
<dbReference type="Proteomes" id="UP000031668">
    <property type="component" value="Unassembled WGS sequence"/>
</dbReference>
<name>A0A0C2J5V9_THEKT</name>
<accession>A0A0C2J5V9</accession>
<feature type="chain" id="PRO_5002151065" evidence="1">
    <location>
        <begin position="20"/>
        <end position="138"/>
    </location>
</feature>
<sequence length="138" mass="15974">MLVVGLLVLLVANIGSTVGMKCVDSDYHSPKQEDIDFYLKVRDRLLDGSLQIPDPYSGKLRGVNDYETKLLKRGNKVKVKSQSSLSTHLMFEISPVRYWDLFTVLCWDKCLHATLYMEVKEVETPEPKIEVMYFRNRK</sequence>
<comment type="caution">
    <text evidence="2">The sequence shown here is derived from an EMBL/GenBank/DDBJ whole genome shotgun (WGS) entry which is preliminary data.</text>
</comment>
<dbReference type="EMBL" id="JWZT01000947">
    <property type="protein sequence ID" value="KII73154.1"/>
    <property type="molecule type" value="Genomic_DNA"/>
</dbReference>
<keyword evidence="1" id="KW-0732">Signal</keyword>